<reference evidence="7 8" key="1">
    <citation type="submission" date="2019-03" db="EMBL/GenBank/DDBJ databases">
        <title>First draft genome of Liparis tanakae, snailfish: a comprehensive survey of snailfish specific genes.</title>
        <authorList>
            <person name="Kim W."/>
            <person name="Song I."/>
            <person name="Jeong J.-H."/>
            <person name="Kim D."/>
            <person name="Kim S."/>
            <person name="Ryu S."/>
            <person name="Song J.Y."/>
            <person name="Lee S.K."/>
        </authorList>
    </citation>
    <scope>NUCLEOTIDE SEQUENCE [LARGE SCALE GENOMIC DNA]</scope>
    <source>
        <tissue evidence="7">Muscle</tissue>
    </source>
</reference>
<name>A0A4Z2HDG2_9TELE</name>
<dbReference type="GO" id="GO:0005125">
    <property type="term" value="F:cytokine activity"/>
    <property type="evidence" value="ECO:0007669"/>
    <property type="project" value="UniProtKB-KW"/>
</dbReference>
<dbReference type="SMART" id="SM00207">
    <property type="entry name" value="TNF"/>
    <property type="match status" value="1"/>
</dbReference>
<comment type="similarity">
    <text evidence="2">Belongs to the tumor necrosis factor family.</text>
</comment>
<evidence type="ECO:0000259" key="6">
    <source>
        <dbReference type="PROSITE" id="PS50049"/>
    </source>
</evidence>
<evidence type="ECO:0000256" key="5">
    <source>
        <dbReference type="SAM" id="Phobius"/>
    </source>
</evidence>
<keyword evidence="5" id="KW-1133">Transmembrane helix</keyword>
<accession>A0A4Z2HDG2</accession>
<dbReference type="PANTHER" id="PTHR11471">
    <property type="entry name" value="TUMOR NECROSIS FACTOR FAMILY MEMBER"/>
    <property type="match status" value="1"/>
</dbReference>
<evidence type="ECO:0000256" key="2">
    <source>
        <dbReference type="ARBA" id="ARBA00008670"/>
    </source>
</evidence>
<comment type="caution">
    <text evidence="7">The sequence shown here is derived from an EMBL/GenBank/DDBJ whole genome shotgun (WGS) entry which is preliminary data.</text>
</comment>
<evidence type="ECO:0000256" key="4">
    <source>
        <dbReference type="ARBA" id="ARBA00023136"/>
    </source>
</evidence>
<feature type="transmembrane region" description="Helical" evidence="5">
    <location>
        <begin position="39"/>
        <end position="59"/>
    </location>
</feature>
<evidence type="ECO:0000256" key="1">
    <source>
        <dbReference type="ARBA" id="ARBA00004370"/>
    </source>
</evidence>
<keyword evidence="4 5" id="KW-0472">Membrane</keyword>
<comment type="subcellular location">
    <subcellularLocation>
        <location evidence="1">Membrane</location>
    </subcellularLocation>
</comment>
<dbReference type="AlphaFoldDB" id="A0A4Z2HDG2"/>
<dbReference type="GO" id="GO:0016020">
    <property type="term" value="C:membrane"/>
    <property type="evidence" value="ECO:0007669"/>
    <property type="project" value="UniProtKB-SubCell"/>
</dbReference>
<dbReference type="PANTHER" id="PTHR11471:SF56">
    <property type="entry name" value="TUMOR NECROSIS FACTOR LIGAND SUPERFAMILY MEMBER 14-LIKE"/>
    <property type="match status" value="1"/>
</dbReference>
<dbReference type="SUPFAM" id="SSF49842">
    <property type="entry name" value="TNF-like"/>
    <property type="match status" value="1"/>
</dbReference>
<dbReference type="InterPro" id="IPR006052">
    <property type="entry name" value="TNF_dom"/>
</dbReference>
<dbReference type="Pfam" id="PF00229">
    <property type="entry name" value="TNF"/>
    <property type="match status" value="1"/>
</dbReference>
<gene>
    <name evidence="7" type="primary">TNFSF14_1</name>
    <name evidence="7" type="ORF">EYF80_026679</name>
</gene>
<evidence type="ECO:0000313" key="7">
    <source>
        <dbReference type="EMBL" id="TNN63063.1"/>
    </source>
</evidence>
<dbReference type="Gene3D" id="2.60.120.40">
    <property type="match status" value="1"/>
</dbReference>
<sequence>MAEGGVGACPQVFVVDTQTSYISVPSGKGSRWAGVGQKFLLLLVGLTLLGLVVEGFFLCRLYKKTEELSLCKYPLCQNLSHPQTSGQQGGTILSLLGHKGSNTPVGANNMVLWENIDGETVTHHMGYAKGQLLVEEDGYYYLYSKVTINAEKTRLVIQHKVLKDTSSYDKSIVLMRSKSSRSQTSTKASDNGDLWSSFLAGIFHLQSGDKIFVTLESIDNMRPGPTDNLMGAFMIFPGKILQHHLSPTL</sequence>
<dbReference type="InterPro" id="IPR008983">
    <property type="entry name" value="Tumour_necrosis_fac-like_dom"/>
</dbReference>
<evidence type="ECO:0000256" key="3">
    <source>
        <dbReference type="ARBA" id="ARBA00022514"/>
    </source>
</evidence>
<dbReference type="PROSITE" id="PS50049">
    <property type="entry name" value="THD_2"/>
    <property type="match status" value="1"/>
</dbReference>
<dbReference type="GO" id="GO:0006955">
    <property type="term" value="P:immune response"/>
    <property type="evidence" value="ECO:0007669"/>
    <property type="project" value="InterPro"/>
</dbReference>
<organism evidence="7 8">
    <name type="scientific">Liparis tanakae</name>
    <name type="common">Tanaka's snailfish</name>
    <dbReference type="NCBI Taxonomy" id="230148"/>
    <lineage>
        <taxon>Eukaryota</taxon>
        <taxon>Metazoa</taxon>
        <taxon>Chordata</taxon>
        <taxon>Craniata</taxon>
        <taxon>Vertebrata</taxon>
        <taxon>Euteleostomi</taxon>
        <taxon>Actinopterygii</taxon>
        <taxon>Neopterygii</taxon>
        <taxon>Teleostei</taxon>
        <taxon>Neoteleostei</taxon>
        <taxon>Acanthomorphata</taxon>
        <taxon>Eupercaria</taxon>
        <taxon>Perciformes</taxon>
        <taxon>Cottioidei</taxon>
        <taxon>Cottales</taxon>
        <taxon>Liparidae</taxon>
        <taxon>Liparis</taxon>
    </lineage>
</organism>
<dbReference type="GO" id="GO:0005164">
    <property type="term" value="F:tumor necrosis factor receptor binding"/>
    <property type="evidence" value="ECO:0007669"/>
    <property type="project" value="InterPro"/>
</dbReference>
<protein>
    <submittedName>
        <fullName evidence="7">Tumor necrosis factor ligand superfamily member 14</fullName>
    </submittedName>
</protein>
<keyword evidence="5" id="KW-0812">Transmembrane</keyword>
<proteinExistence type="inferred from homology"/>
<dbReference type="OrthoDB" id="6116320at2759"/>
<evidence type="ECO:0000313" key="8">
    <source>
        <dbReference type="Proteomes" id="UP000314294"/>
    </source>
</evidence>
<feature type="domain" description="THD" evidence="6">
    <location>
        <begin position="91"/>
        <end position="235"/>
    </location>
</feature>
<dbReference type="EMBL" id="SRLO01000280">
    <property type="protein sequence ID" value="TNN63063.1"/>
    <property type="molecule type" value="Genomic_DNA"/>
</dbReference>
<dbReference type="GO" id="GO:0005615">
    <property type="term" value="C:extracellular space"/>
    <property type="evidence" value="ECO:0007669"/>
    <property type="project" value="UniProtKB-KW"/>
</dbReference>
<keyword evidence="3" id="KW-0202">Cytokine</keyword>
<dbReference type="Proteomes" id="UP000314294">
    <property type="component" value="Unassembled WGS sequence"/>
</dbReference>
<keyword evidence="8" id="KW-1185">Reference proteome</keyword>